<dbReference type="GeneID" id="80918322"/>
<dbReference type="RefSeq" id="XP_056082226.1">
    <property type="nucleotide sequence ID" value="XM_056222546.1"/>
</dbReference>
<dbReference type="AlphaFoldDB" id="A0AA35J098"/>
<evidence type="ECO:0000313" key="1">
    <source>
        <dbReference type="EMBL" id="CAI4039111.1"/>
    </source>
</evidence>
<proteinExistence type="predicted"/>
<protein>
    <submittedName>
        <fullName evidence="1">Uncharacterized protein</fullName>
    </submittedName>
</protein>
<name>A0AA35J098_SACMI</name>
<organism evidence="1 2">
    <name type="scientific">Saccharomyces mikatae IFO 1815</name>
    <dbReference type="NCBI Taxonomy" id="226126"/>
    <lineage>
        <taxon>Eukaryota</taxon>
        <taxon>Fungi</taxon>
        <taxon>Dikarya</taxon>
        <taxon>Ascomycota</taxon>
        <taxon>Saccharomycotina</taxon>
        <taxon>Saccharomycetes</taxon>
        <taxon>Saccharomycetales</taxon>
        <taxon>Saccharomycetaceae</taxon>
        <taxon>Saccharomyces</taxon>
    </lineage>
</organism>
<sequence>MVPNLPGFYYDRERRRYFRISENRGVLTTETTSRYIKDNIKRQGIQAGYDKQLSIIKKKRQQTLEKYKINVLNPLERAFRPLPYGKYMVGLSLQHAFLSRNQNCNPYRPVTTKLFDVPNRTQIGTLGNNILLVAEEGSFQDKIAFSTNKGYVAGFSSLSNCSEENFFIGFSMTEFNSVLKHKSEPTDVFETMKLERTVATMEGPSKYFYHNINTRSNVHTFVILLQDTSSLKVLKVRQLKFKDNDCVHDSLIAGDTLAIAVNDCCRFYNLIPESFPKPSYFFPDINSRKSKRRSDITSLSFCLRRNTPLPLKTLNSAILYVGFRNGHSVAIFLNNIRNMTLLQYFKVNKRTLEEQKHPIGTLLKSIVSIKALNNKGSIIISGMADKESTQKLIITDIFFEDAATKEPVVSFKTKFLNVTKEKEIFEVSDDGHYFIYGSTSARNGRGDFEVFCTILSRNLDHEKSKNGNITLYPIRAMRDYCGPENFRSEFIYLHSILMPPNYVKMGNATGTFSGEASASFHDIFEKALSQKIYFLTRREDSPYNGANVFVTSTLA</sequence>
<reference evidence="1" key="1">
    <citation type="submission" date="2022-10" db="EMBL/GenBank/DDBJ databases">
        <authorList>
            <person name="Byrne P K."/>
        </authorList>
    </citation>
    <scope>NUCLEOTIDE SEQUENCE</scope>
    <source>
        <strain evidence="1">IFO1815</strain>
    </source>
</reference>
<dbReference type="Proteomes" id="UP001161438">
    <property type="component" value="Chromosome 7"/>
</dbReference>
<gene>
    <name evidence="1" type="primary">SMKI07G0820</name>
    <name evidence="1" type="ORF">SMKI_07G0820</name>
</gene>
<accession>A0AA35J098</accession>
<keyword evidence="2" id="KW-1185">Reference proteome</keyword>
<dbReference type="EMBL" id="OX365763">
    <property type="protein sequence ID" value="CAI4039111.1"/>
    <property type="molecule type" value="Genomic_DNA"/>
</dbReference>
<evidence type="ECO:0000313" key="2">
    <source>
        <dbReference type="Proteomes" id="UP001161438"/>
    </source>
</evidence>